<dbReference type="EMBL" id="LLXH01001784">
    <property type="protein sequence ID" value="PKC57573.1"/>
    <property type="molecule type" value="Genomic_DNA"/>
</dbReference>
<reference evidence="1 2" key="2">
    <citation type="submission" date="2017-10" db="EMBL/GenBank/DDBJ databases">
        <title>Genome analyses suggest a sexual origin of heterokaryosis in a supposedly ancient asexual fungus.</title>
        <authorList>
            <person name="Corradi N."/>
            <person name="Sedzielewska K."/>
            <person name="Noel J."/>
            <person name="Charron P."/>
            <person name="Farinelli L."/>
            <person name="Marton T."/>
            <person name="Kruger M."/>
            <person name="Pelin A."/>
            <person name="Brachmann A."/>
            <person name="Corradi N."/>
        </authorList>
    </citation>
    <scope>NUCLEOTIDE SEQUENCE [LARGE SCALE GENOMIC DNA]</scope>
    <source>
        <strain evidence="1 2">A1</strain>
    </source>
</reference>
<evidence type="ECO:0000313" key="1">
    <source>
        <dbReference type="EMBL" id="PKC57573.1"/>
    </source>
</evidence>
<dbReference type="VEuPathDB" id="FungiDB:FUN_015838"/>
<organism evidence="1 2">
    <name type="scientific">Rhizophagus irregularis</name>
    <dbReference type="NCBI Taxonomy" id="588596"/>
    <lineage>
        <taxon>Eukaryota</taxon>
        <taxon>Fungi</taxon>
        <taxon>Fungi incertae sedis</taxon>
        <taxon>Mucoromycota</taxon>
        <taxon>Glomeromycotina</taxon>
        <taxon>Glomeromycetes</taxon>
        <taxon>Glomerales</taxon>
        <taxon>Glomeraceae</taxon>
        <taxon>Rhizophagus</taxon>
    </lineage>
</organism>
<proteinExistence type="predicted"/>
<reference evidence="1 2" key="1">
    <citation type="submission" date="2017-10" db="EMBL/GenBank/DDBJ databases">
        <title>Extensive intraspecific genome diversity in a model arbuscular mycorrhizal fungus.</title>
        <authorList>
            <person name="Chen E.C.H."/>
            <person name="Morin E."/>
            <person name="Baudet D."/>
            <person name="Noel J."/>
            <person name="Ndikumana S."/>
            <person name="Charron P."/>
            <person name="St-Onge C."/>
            <person name="Giorgi J."/>
            <person name="Grigoriev I.V."/>
            <person name="Roux C."/>
            <person name="Martin F.M."/>
            <person name="Corradi N."/>
        </authorList>
    </citation>
    <scope>NUCLEOTIDE SEQUENCE [LARGE SCALE GENOMIC DNA]</scope>
    <source>
        <strain evidence="1 2">A1</strain>
    </source>
</reference>
<name>A0A2N0R2N9_9GLOM</name>
<dbReference type="AlphaFoldDB" id="A0A2N0R2N9"/>
<gene>
    <name evidence="1" type="ORF">RhiirA1_472282</name>
</gene>
<sequence length="86" mass="9956">MSISESYPGQNVLISYIKKQKTKISYCGFLKNYHDIIVISTFTDNWNKLNSTWTVLDNWNNLDNLWAGRFLSEGKDLPNLKDKGNP</sequence>
<dbReference type="VEuPathDB" id="FungiDB:RhiirA1_472282"/>
<evidence type="ECO:0000313" key="2">
    <source>
        <dbReference type="Proteomes" id="UP000232688"/>
    </source>
</evidence>
<comment type="caution">
    <text evidence="1">The sequence shown here is derived from an EMBL/GenBank/DDBJ whole genome shotgun (WGS) entry which is preliminary data.</text>
</comment>
<protein>
    <submittedName>
        <fullName evidence="1">Uncharacterized protein</fullName>
    </submittedName>
</protein>
<accession>A0A2N0R2N9</accession>
<dbReference type="Proteomes" id="UP000232688">
    <property type="component" value="Unassembled WGS sequence"/>
</dbReference>